<dbReference type="SUPFAM" id="SSF52499">
    <property type="entry name" value="Isochorismatase-like hydrolases"/>
    <property type="match status" value="1"/>
</dbReference>
<keyword evidence="9" id="KW-1185">Reference proteome</keyword>
<dbReference type="PANTHER" id="PTHR11080:SF2">
    <property type="entry name" value="LD05707P"/>
    <property type="match status" value="1"/>
</dbReference>
<dbReference type="GO" id="GO:0008936">
    <property type="term" value="F:nicotinamidase activity"/>
    <property type="evidence" value="ECO:0007669"/>
    <property type="project" value="UniProtKB-EC"/>
</dbReference>
<protein>
    <recommendedName>
        <fullName evidence="6">nicotinamidase</fullName>
        <ecNumber evidence="6">3.5.1.19</ecNumber>
    </recommendedName>
    <alternativeName>
        <fullName evidence="7">Nicotinamide deamidase</fullName>
    </alternativeName>
</protein>
<evidence type="ECO:0000313" key="10">
    <source>
        <dbReference type="RefSeq" id="XP_031573801.1"/>
    </source>
</evidence>
<dbReference type="GO" id="GO:0019363">
    <property type="term" value="P:pyridine nucleotide biosynthetic process"/>
    <property type="evidence" value="ECO:0007669"/>
    <property type="project" value="UniProtKB-KW"/>
</dbReference>
<dbReference type="Gene3D" id="3.40.50.850">
    <property type="entry name" value="Isochorismatase-like"/>
    <property type="match status" value="1"/>
</dbReference>
<evidence type="ECO:0000256" key="4">
    <source>
        <dbReference type="ARBA" id="ARBA00022801"/>
    </source>
</evidence>
<keyword evidence="4" id="KW-0378">Hydrolase</keyword>
<evidence type="ECO:0000256" key="5">
    <source>
        <dbReference type="ARBA" id="ARBA00037900"/>
    </source>
</evidence>
<dbReference type="GeneID" id="116307669"/>
<dbReference type="RefSeq" id="XP_031573802.1">
    <property type="nucleotide sequence ID" value="XM_031717942.1"/>
</dbReference>
<evidence type="ECO:0000256" key="7">
    <source>
        <dbReference type="ARBA" id="ARBA00043224"/>
    </source>
</evidence>
<sequence length="335" mass="38374">MSLQKISHFFDKIRGQNDKQLEELRIRVRQLAKTCSLQTDLSRENLVVFIQDIFSGITSWFALQEDQVDQILDQLRRSLEGHAFDMDVFIACWEFWLRKDGTRKTALIVVDIQNDFITGSLALKNCPAGQDGYEVVPIINDILKQERFDLVVYTLDWHLPDHCSFIDNVSLYPLDPSSPVSAEDAKIYDTVIYSKPIVLKQKLWPSHCVQNSWGSELHKDLKPPEKSTIVVKKGDLSYVDSYSAFWSNGHYCTTELFGILLKHGITDVYVCGLALDYCVEFTSRDATQHGFNTFVVEDACCFICEKMCGDTKMEFKKAGIKLMKKTDLKSHLKQS</sequence>
<dbReference type="AlphaFoldDB" id="A0A6P8J1L7"/>
<evidence type="ECO:0000259" key="8">
    <source>
        <dbReference type="Pfam" id="PF00857"/>
    </source>
</evidence>
<dbReference type="KEGG" id="aten:116307669"/>
<evidence type="ECO:0000313" key="9">
    <source>
        <dbReference type="Proteomes" id="UP000515163"/>
    </source>
</evidence>
<comment type="pathway">
    <text evidence="5">Cofactor biosynthesis; nicotinate biosynthesis; nicotinate from nicotinamide: step 1/1.</text>
</comment>
<keyword evidence="2" id="KW-0662">Pyridine nucleotide biosynthesis</keyword>
<dbReference type="PANTHER" id="PTHR11080">
    <property type="entry name" value="PYRAZINAMIDASE/NICOTINAMIDASE"/>
    <property type="match status" value="1"/>
</dbReference>
<evidence type="ECO:0000256" key="6">
    <source>
        <dbReference type="ARBA" id="ARBA00039017"/>
    </source>
</evidence>
<dbReference type="GO" id="GO:0046872">
    <property type="term" value="F:metal ion binding"/>
    <property type="evidence" value="ECO:0007669"/>
    <property type="project" value="UniProtKB-KW"/>
</dbReference>
<evidence type="ECO:0000313" key="12">
    <source>
        <dbReference type="RefSeq" id="XP_031573803.1"/>
    </source>
</evidence>
<dbReference type="RefSeq" id="XP_031573803.1">
    <property type="nucleotide sequence ID" value="XM_031717943.1"/>
</dbReference>
<evidence type="ECO:0000256" key="2">
    <source>
        <dbReference type="ARBA" id="ARBA00022642"/>
    </source>
</evidence>
<dbReference type="Proteomes" id="UP000515163">
    <property type="component" value="Unplaced"/>
</dbReference>
<comment type="similarity">
    <text evidence="1">Belongs to the isochorismatase family.</text>
</comment>
<dbReference type="RefSeq" id="XP_031573801.1">
    <property type="nucleotide sequence ID" value="XM_031717941.1"/>
</dbReference>
<evidence type="ECO:0000313" key="11">
    <source>
        <dbReference type="RefSeq" id="XP_031573802.1"/>
    </source>
</evidence>
<evidence type="ECO:0000256" key="3">
    <source>
        <dbReference type="ARBA" id="ARBA00022723"/>
    </source>
</evidence>
<organism evidence="9 10">
    <name type="scientific">Actinia tenebrosa</name>
    <name type="common">Australian red waratah sea anemone</name>
    <dbReference type="NCBI Taxonomy" id="6105"/>
    <lineage>
        <taxon>Eukaryota</taxon>
        <taxon>Metazoa</taxon>
        <taxon>Cnidaria</taxon>
        <taxon>Anthozoa</taxon>
        <taxon>Hexacorallia</taxon>
        <taxon>Actiniaria</taxon>
        <taxon>Actiniidae</taxon>
        <taxon>Actinia</taxon>
    </lineage>
</organism>
<accession>A0A6P8J1L7</accession>
<dbReference type="InterPro" id="IPR000868">
    <property type="entry name" value="Isochorismatase-like_dom"/>
</dbReference>
<dbReference type="Pfam" id="PF00857">
    <property type="entry name" value="Isochorismatase"/>
    <property type="match status" value="1"/>
</dbReference>
<reference evidence="10 11" key="1">
    <citation type="submission" date="2025-04" db="UniProtKB">
        <authorList>
            <consortium name="RefSeq"/>
        </authorList>
    </citation>
    <scope>IDENTIFICATION</scope>
    <source>
        <tissue evidence="10 11">Tentacle</tissue>
    </source>
</reference>
<proteinExistence type="inferred from homology"/>
<dbReference type="OrthoDB" id="167809at2759"/>
<keyword evidence="3" id="KW-0479">Metal-binding</keyword>
<gene>
    <name evidence="10 11 12" type="primary">LOC116307669</name>
</gene>
<name>A0A6P8J1L7_ACTTE</name>
<evidence type="ECO:0000256" key="1">
    <source>
        <dbReference type="ARBA" id="ARBA00006336"/>
    </source>
</evidence>
<dbReference type="InterPro" id="IPR036380">
    <property type="entry name" value="Isochorismatase-like_sf"/>
</dbReference>
<dbReference type="EC" id="3.5.1.19" evidence="6"/>
<dbReference type="InterPro" id="IPR052347">
    <property type="entry name" value="Isochorismatase_Nicotinamidase"/>
</dbReference>
<feature type="domain" description="Isochorismatase-like" evidence="8">
    <location>
        <begin position="105"/>
        <end position="324"/>
    </location>
</feature>